<dbReference type="OrthoDB" id="1622315at2759"/>
<proteinExistence type="predicted"/>
<evidence type="ECO:0008006" key="3">
    <source>
        <dbReference type="Google" id="ProtNLM"/>
    </source>
</evidence>
<keyword evidence="2" id="KW-1185">Reference proteome</keyword>
<dbReference type="AlphaFoldDB" id="A0A9J5X252"/>
<reference evidence="1 2" key="1">
    <citation type="submission" date="2020-09" db="EMBL/GenBank/DDBJ databases">
        <title>De no assembly of potato wild relative species, Solanum commersonii.</title>
        <authorList>
            <person name="Cho K."/>
        </authorList>
    </citation>
    <scope>NUCLEOTIDE SEQUENCE [LARGE SCALE GENOMIC DNA]</scope>
    <source>
        <strain evidence="1">LZ3.2</strain>
        <tissue evidence="1">Leaf</tissue>
    </source>
</reference>
<protein>
    <recommendedName>
        <fullName evidence="3">Reverse transcriptase zinc-binding domain-containing protein</fullName>
    </recommendedName>
</protein>
<organism evidence="1 2">
    <name type="scientific">Solanum commersonii</name>
    <name type="common">Commerson's wild potato</name>
    <name type="synonym">Commerson's nightshade</name>
    <dbReference type="NCBI Taxonomy" id="4109"/>
    <lineage>
        <taxon>Eukaryota</taxon>
        <taxon>Viridiplantae</taxon>
        <taxon>Streptophyta</taxon>
        <taxon>Embryophyta</taxon>
        <taxon>Tracheophyta</taxon>
        <taxon>Spermatophyta</taxon>
        <taxon>Magnoliopsida</taxon>
        <taxon>eudicotyledons</taxon>
        <taxon>Gunneridae</taxon>
        <taxon>Pentapetalae</taxon>
        <taxon>asterids</taxon>
        <taxon>lamiids</taxon>
        <taxon>Solanales</taxon>
        <taxon>Solanaceae</taxon>
        <taxon>Solanoideae</taxon>
        <taxon>Solaneae</taxon>
        <taxon>Solanum</taxon>
    </lineage>
</organism>
<comment type="caution">
    <text evidence="1">The sequence shown here is derived from an EMBL/GenBank/DDBJ whole genome shotgun (WGS) entry which is preliminary data.</text>
</comment>
<accession>A0A9J5X252</accession>
<name>A0A9J5X252_SOLCO</name>
<evidence type="ECO:0000313" key="2">
    <source>
        <dbReference type="Proteomes" id="UP000824120"/>
    </source>
</evidence>
<evidence type="ECO:0000313" key="1">
    <source>
        <dbReference type="EMBL" id="KAG5581783.1"/>
    </source>
</evidence>
<gene>
    <name evidence="1" type="ORF">H5410_052410</name>
</gene>
<dbReference type="Proteomes" id="UP000824120">
    <property type="component" value="Chromosome 10"/>
</dbReference>
<dbReference type="EMBL" id="JACXVP010000010">
    <property type="protein sequence ID" value="KAG5581783.1"/>
    <property type="molecule type" value="Genomic_DNA"/>
</dbReference>
<sequence length="197" mass="23591">MMNMIFSKCKSYDAATEVDPKKAVWIIRKILKAKETAAQVGYNHEKFVQSRSFWIKTMYNALRGNLPKVSRERLECNNFDDEESTEHLFFQCTYLANLWRRLKTTMEPDSKITYRLLTRGRVGYKKCIRKRLCMAQVYKLVLSCSTYYVWQERNYRVFQNKQRGINELCKTIVRETHCRGSVYTKVAKRLQELNYYP</sequence>